<dbReference type="HOGENOM" id="CLU_479185_0_0_1"/>
<protein>
    <submittedName>
        <fullName evidence="9">Pancreatic secretory granule membrane major glycoprotein GP2</fullName>
    </submittedName>
</protein>
<feature type="domain" description="G-protein coupled receptors family 1 profile" evidence="8">
    <location>
        <begin position="406"/>
        <end position="569"/>
    </location>
</feature>
<accession>K1QMU4</accession>
<keyword evidence="2" id="KW-0812">Transmembrane</keyword>
<dbReference type="SUPFAM" id="SSF81321">
    <property type="entry name" value="Family A G protein-coupled receptor-like"/>
    <property type="match status" value="1"/>
</dbReference>
<evidence type="ECO:0000256" key="5">
    <source>
        <dbReference type="ARBA" id="ARBA00023136"/>
    </source>
</evidence>
<evidence type="ECO:0000259" key="8">
    <source>
        <dbReference type="PROSITE" id="PS50262"/>
    </source>
</evidence>
<keyword evidence="7" id="KW-0807">Transducer</keyword>
<dbReference type="PANTHER" id="PTHR24238:SF47">
    <property type="entry name" value="ECDYSTEROIDS_DOPAMINE RECEPTOR-RELATED"/>
    <property type="match status" value="1"/>
</dbReference>
<keyword evidence="5" id="KW-0472">Membrane</keyword>
<evidence type="ECO:0000313" key="9">
    <source>
        <dbReference type="EMBL" id="EKC35198.1"/>
    </source>
</evidence>
<dbReference type="EMBL" id="JH817194">
    <property type="protein sequence ID" value="EKC35198.1"/>
    <property type="molecule type" value="Genomic_DNA"/>
</dbReference>
<name>K1QMU4_MAGGI</name>
<evidence type="ECO:0000256" key="3">
    <source>
        <dbReference type="ARBA" id="ARBA00022989"/>
    </source>
</evidence>
<evidence type="ECO:0000256" key="7">
    <source>
        <dbReference type="ARBA" id="ARBA00023224"/>
    </source>
</evidence>
<dbReference type="PROSITE" id="PS50262">
    <property type="entry name" value="G_PROTEIN_RECEP_F1_2"/>
    <property type="match status" value="1"/>
</dbReference>
<comment type="subcellular location">
    <subcellularLocation>
        <location evidence="1">Membrane</location>
        <topology evidence="1">Multi-pass membrane protein</topology>
    </subcellularLocation>
</comment>
<dbReference type="CDD" id="cd00637">
    <property type="entry name" value="7tm_classA_rhodopsin-like"/>
    <property type="match status" value="1"/>
</dbReference>
<keyword evidence="6" id="KW-0675">Receptor</keyword>
<reference evidence="9" key="1">
    <citation type="journal article" date="2012" name="Nature">
        <title>The oyster genome reveals stress adaptation and complexity of shell formation.</title>
        <authorList>
            <person name="Zhang G."/>
            <person name="Fang X."/>
            <person name="Guo X."/>
            <person name="Li L."/>
            <person name="Luo R."/>
            <person name="Xu F."/>
            <person name="Yang P."/>
            <person name="Zhang L."/>
            <person name="Wang X."/>
            <person name="Qi H."/>
            <person name="Xiong Z."/>
            <person name="Que H."/>
            <person name="Xie Y."/>
            <person name="Holland P.W."/>
            <person name="Paps J."/>
            <person name="Zhu Y."/>
            <person name="Wu F."/>
            <person name="Chen Y."/>
            <person name="Wang J."/>
            <person name="Peng C."/>
            <person name="Meng J."/>
            <person name="Yang L."/>
            <person name="Liu J."/>
            <person name="Wen B."/>
            <person name="Zhang N."/>
            <person name="Huang Z."/>
            <person name="Zhu Q."/>
            <person name="Feng Y."/>
            <person name="Mount A."/>
            <person name="Hedgecock D."/>
            <person name="Xu Z."/>
            <person name="Liu Y."/>
            <person name="Domazet-Loso T."/>
            <person name="Du Y."/>
            <person name="Sun X."/>
            <person name="Zhang S."/>
            <person name="Liu B."/>
            <person name="Cheng P."/>
            <person name="Jiang X."/>
            <person name="Li J."/>
            <person name="Fan D."/>
            <person name="Wang W."/>
            <person name="Fu W."/>
            <person name="Wang T."/>
            <person name="Wang B."/>
            <person name="Zhang J."/>
            <person name="Peng Z."/>
            <person name="Li Y."/>
            <person name="Li N."/>
            <person name="Wang J."/>
            <person name="Chen M."/>
            <person name="He Y."/>
            <person name="Tan F."/>
            <person name="Song X."/>
            <person name="Zheng Q."/>
            <person name="Huang R."/>
            <person name="Yang H."/>
            <person name="Du X."/>
            <person name="Chen L."/>
            <person name="Yang M."/>
            <person name="Gaffney P.M."/>
            <person name="Wang S."/>
            <person name="Luo L."/>
            <person name="She Z."/>
            <person name="Ming Y."/>
            <person name="Huang W."/>
            <person name="Zhang S."/>
            <person name="Huang B."/>
            <person name="Zhang Y."/>
            <person name="Qu T."/>
            <person name="Ni P."/>
            <person name="Miao G."/>
            <person name="Wang J."/>
            <person name="Wang Q."/>
            <person name="Steinberg C.E."/>
            <person name="Wang H."/>
            <person name="Li N."/>
            <person name="Qian L."/>
            <person name="Zhang G."/>
            <person name="Li Y."/>
            <person name="Yang H."/>
            <person name="Liu X."/>
            <person name="Wang J."/>
            <person name="Yin Y."/>
            <person name="Wang J."/>
        </authorList>
    </citation>
    <scope>NUCLEOTIDE SEQUENCE [LARGE SCALE GENOMIC DNA]</scope>
    <source>
        <strain evidence="9">05x7-T-G4-1.051#20</strain>
    </source>
</reference>
<evidence type="ECO:0000256" key="1">
    <source>
        <dbReference type="ARBA" id="ARBA00004141"/>
    </source>
</evidence>
<evidence type="ECO:0000256" key="2">
    <source>
        <dbReference type="ARBA" id="ARBA00022692"/>
    </source>
</evidence>
<dbReference type="AlphaFoldDB" id="K1QMU4"/>
<evidence type="ECO:0000256" key="6">
    <source>
        <dbReference type="ARBA" id="ARBA00023170"/>
    </source>
</evidence>
<gene>
    <name evidence="9" type="ORF">CGI_10016127</name>
</gene>
<proteinExistence type="predicted"/>
<sequence length="569" mass="63705">MSYVKTVYWSILLLTFYDVGAQLLHFCETNGKDPCKVANETVPFEPEARYVNCGPSSGPQYCDRYIVPGWYRYSERMWDQCPSLAKCGAVYPYWLNGTHPTDVNTEVQRSVCKVGFDSCCERQVTIKIRNCGQFMAYCLPALDSCPERYCFGESGPCTSTTSQTTTNIFTTLNNTTVAATATTATTKGNSPQPITTTNIFTTFNNTYSPQPITTTTYPRTTKKAETVTDTDYSSPAIAKTTTQLLQTVEAATNDGPSSSTTVIVMGAVIGILLISIIVFGCVVVFRKRYRNKDTDGNTYEEPFTTLQENTYETSANVYTNEEGGYEQLPVDHNTNSGYSVQSDDPYESIDDRIRSGLSLVASISINMNESSNNTMPDFQTLVHSERVARLPFGILLLVFYTIGIIGNSHVIHIFRNLPRRKTPSEAIILALAMFDIATNLVFIFKEYNRMRFVLVDNNEFICKLSNFSGFSAGLASAFFVLVLALYRYRRLFTPNTKETTVLFTVIKLLVCSLLAAILSIPVLFIIGHQNFHIGAFTVKRCWLDEEQVYEELPTIYFILLLCLSLFVSV</sequence>
<dbReference type="GO" id="GO:0016020">
    <property type="term" value="C:membrane"/>
    <property type="evidence" value="ECO:0007669"/>
    <property type="project" value="UniProtKB-SubCell"/>
</dbReference>
<evidence type="ECO:0000256" key="4">
    <source>
        <dbReference type="ARBA" id="ARBA00023040"/>
    </source>
</evidence>
<organism evidence="9">
    <name type="scientific">Magallana gigas</name>
    <name type="common">Pacific oyster</name>
    <name type="synonym">Crassostrea gigas</name>
    <dbReference type="NCBI Taxonomy" id="29159"/>
    <lineage>
        <taxon>Eukaryota</taxon>
        <taxon>Metazoa</taxon>
        <taxon>Spiralia</taxon>
        <taxon>Lophotrochozoa</taxon>
        <taxon>Mollusca</taxon>
        <taxon>Bivalvia</taxon>
        <taxon>Autobranchia</taxon>
        <taxon>Pteriomorphia</taxon>
        <taxon>Ostreida</taxon>
        <taxon>Ostreoidea</taxon>
        <taxon>Ostreidae</taxon>
        <taxon>Magallana</taxon>
    </lineage>
</organism>
<keyword evidence="3" id="KW-1133">Transmembrane helix</keyword>
<dbReference type="Pfam" id="PF00001">
    <property type="entry name" value="7tm_1"/>
    <property type="match status" value="1"/>
</dbReference>
<dbReference type="PANTHER" id="PTHR24238">
    <property type="entry name" value="G-PROTEIN COUPLED RECEPTOR"/>
    <property type="match status" value="1"/>
</dbReference>
<dbReference type="GO" id="GO:0004930">
    <property type="term" value="F:G protein-coupled receptor activity"/>
    <property type="evidence" value="ECO:0007669"/>
    <property type="project" value="UniProtKB-KW"/>
</dbReference>
<dbReference type="Gene3D" id="1.20.1070.10">
    <property type="entry name" value="Rhodopsin 7-helix transmembrane proteins"/>
    <property type="match status" value="1"/>
</dbReference>
<dbReference type="InterPro" id="IPR000276">
    <property type="entry name" value="GPCR_Rhodpsn"/>
</dbReference>
<keyword evidence="4" id="KW-0297">G-protein coupled receptor</keyword>
<dbReference type="InterPro" id="IPR017452">
    <property type="entry name" value="GPCR_Rhodpsn_7TM"/>
</dbReference>
<dbReference type="InParanoid" id="K1QMU4"/>